<feature type="compositionally biased region" description="Basic and acidic residues" evidence="1">
    <location>
        <begin position="1"/>
        <end position="12"/>
    </location>
</feature>
<reference evidence="3" key="1">
    <citation type="submission" date="2021-01" db="EMBL/GenBank/DDBJ databases">
        <authorList>
            <person name="Corre E."/>
            <person name="Pelletier E."/>
            <person name="Niang G."/>
            <person name="Scheremetjew M."/>
            <person name="Finn R."/>
            <person name="Kale V."/>
            <person name="Holt S."/>
            <person name="Cochrane G."/>
            <person name="Meng A."/>
            <person name="Brown T."/>
            <person name="Cohen L."/>
        </authorList>
    </citation>
    <scope>NUCLEOTIDE SEQUENCE</scope>
    <source>
        <strain evidence="3">308</strain>
    </source>
</reference>
<dbReference type="AlphaFoldDB" id="A0A7S1BEN7"/>
<feature type="compositionally biased region" description="Polar residues" evidence="1">
    <location>
        <begin position="26"/>
        <end position="38"/>
    </location>
</feature>
<dbReference type="EMBL" id="HBFR01016633">
    <property type="protein sequence ID" value="CAD8884958.1"/>
    <property type="molecule type" value="Transcribed_RNA"/>
</dbReference>
<protein>
    <submittedName>
        <fullName evidence="3">Uncharacterized protein</fullName>
    </submittedName>
</protein>
<organism evidence="3">
    <name type="scientific">Corethron hystrix</name>
    <dbReference type="NCBI Taxonomy" id="216773"/>
    <lineage>
        <taxon>Eukaryota</taxon>
        <taxon>Sar</taxon>
        <taxon>Stramenopiles</taxon>
        <taxon>Ochrophyta</taxon>
        <taxon>Bacillariophyta</taxon>
        <taxon>Coscinodiscophyceae</taxon>
        <taxon>Corethrophycidae</taxon>
        <taxon>Corethrales</taxon>
        <taxon>Corethraceae</taxon>
        <taxon>Corethron</taxon>
    </lineage>
</organism>
<keyword evidence="2" id="KW-0472">Membrane</keyword>
<keyword evidence="2" id="KW-1133">Transmembrane helix</keyword>
<feature type="compositionally biased region" description="Basic residues" evidence="1">
    <location>
        <begin position="40"/>
        <end position="50"/>
    </location>
</feature>
<gene>
    <name evidence="3" type="ORF">CHYS00102_LOCUS12155</name>
</gene>
<evidence type="ECO:0000256" key="2">
    <source>
        <dbReference type="SAM" id="Phobius"/>
    </source>
</evidence>
<feature type="transmembrane region" description="Helical" evidence="2">
    <location>
        <begin position="210"/>
        <end position="228"/>
    </location>
</feature>
<accession>A0A7S1BEN7</accession>
<evidence type="ECO:0000256" key="1">
    <source>
        <dbReference type="SAM" id="MobiDB-lite"/>
    </source>
</evidence>
<sequence>MNSSSDEYHSEDSLSDVDPFSFKPKSFNQNKNKTQSMKRPSGRKRTKNVKGKSISGWTKNSVDLDQSSSSSSSSSDDEENDLSSGIKNRSNSVSLNNYGSKLEPVKIMPKQDIIELESSSDSDDDIDFDSNNRHQSSSTANEALKQARAARELLCQVQYDNELNTSVNCFDDLETSIEINESDNEDEEEDPAILLMTRINGNEKVRKRSWCVLSLLFLYFFACNILFVRSYGRDCKWFQWGYI</sequence>
<feature type="compositionally biased region" description="Acidic residues" evidence="1">
    <location>
        <begin position="117"/>
        <end position="128"/>
    </location>
</feature>
<name>A0A7S1BEN7_9STRA</name>
<feature type="region of interest" description="Disordered" evidence="1">
    <location>
        <begin position="117"/>
        <end position="142"/>
    </location>
</feature>
<proteinExistence type="predicted"/>
<feature type="compositionally biased region" description="Low complexity" evidence="1">
    <location>
        <begin position="60"/>
        <end position="74"/>
    </location>
</feature>
<feature type="region of interest" description="Disordered" evidence="1">
    <location>
        <begin position="1"/>
        <end position="97"/>
    </location>
</feature>
<feature type="compositionally biased region" description="Polar residues" evidence="1">
    <location>
        <begin position="85"/>
        <end position="97"/>
    </location>
</feature>
<keyword evidence="2" id="KW-0812">Transmembrane</keyword>
<evidence type="ECO:0000313" key="3">
    <source>
        <dbReference type="EMBL" id="CAD8884958.1"/>
    </source>
</evidence>